<dbReference type="EMBL" id="CP060712">
    <property type="protein sequence ID" value="QNN50813.1"/>
    <property type="molecule type" value="Genomic_DNA"/>
</dbReference>
<dbReference type="RefSeq" id="WP_166100350.1">
    <property type="nucleotide sequence ID" value="NZ_BMMY01000007.1"/>
</dbReference>
<dbReference type="InterPro" id="IPR012347">
    <property type="entry name" value="Ferritin-like"/>
</dbReference>
<evidence type="ECO:0008006" key="3">
    <source>
        <dbReference type="Google" id="ProtNLM"/>
    </source>
</evidence>
<organism evidence="1 2">
    <name type="scientific">Phycicoccus endophyticus</name>
    <dbReference type="NCBI Taxonomy" id="1690220"/>
    <lineage>
        <taxon>Bacteria</taxon>
        <taxon>Bacillati</taxon>
        <taxon>Actinomycetota</taxon>
        <taxon>Actinomycetes</taxon>
        <taxon>Micrococcales</taxon>
        <taxon>Intrasporangiaceae</taxon>
        <taxon>Phycicoccus</taxon>
    </lineage>
</organism>
<evidence type="ECO:0000313" key="2">
    <source>
        <dbReference type="Proteomes" id="UP000515976"/>
    </source>
</evidence>
<dbReference type="AlphaFoldDB" id="A0A7G9R5D8"/>
<evidence type="ECO:0000313" key="1">
    <source>
        <dbReference type="EMBL" id="QNN50813.1"/>
    </source>
</evidence>
<name>A0A7G9R5D8_9MICO</name>
<keyword evidence="2" id="KW-1185">Reference proteome</keyword>
<protein>
    <recommendedName>
        <fullName evidence="3">DUF4439 domain-containing protein</fullName>
    </recommendedName>
</protein>
<dbReference type="KEGG" id="pei:H9L10_07805"/>
<gene>
    <name evidence="1" type="ORF">H9L10_07805</name>
</gene>
<sequence>MPGQDHRRRTPRRLLLVGAGAALLAPLSGCRVRLEDDAPRVPLLPSRTPVPEEERLTALSRGCQRLAALADGLGGTLGAQLTVAHRRQHTVVRTALLAAGVPADTLDLDPGAGSSSQAPDGPRAVLARAEAAGTATAARFAEVDEDLRVPLASLHAQRYAAATLLGASPRADGEPVDADVVDDLGRAVETSAYLLEVAGARSSGAARRRAALTVRALRRLRTDLATGREPAEPVLGVPLPYRVRTDADASRLAADTLSDLRATIGQAAPRLLATDPASGAAAVTRWLGTAEAEAHRWGVPLEPFPGLS</sequence>
<accession>A0A7G9R5D8</accession>
<dbReference type="Proteomes" id="UP000515976">
    <property type="component" value="Chromosome"/>
</dbReference>
<proteinExistence type="predicted"/>
<reference evidence="1 2" key="1">
    <citation type="submission" date="2020-08" db="EMBL/GenBank/DDBJ databases">
        <title>Genome sequence of Phycicoccus endophyticus JCM 31784T.</title>
        <authorList>
            <person name="Hyun D.-W."/>
            <person name="Bae J.-W."/>
        </authorList>
    </citation>
    <scope>NUCLEOTIDE SEQUENCE [LARGE SCALE GENOMIC DNA]</scope>
    <source>
        <strain evidence="1 2">JCM 31784</strain>
    </source>
</reference>
<dbReference type="Gene3D" id="1.20.1260.10">
    <property type="match status" value="1"/>
</dbReference>